<evidence type="ECO:0000313" key="2">
    <source>
        <dbReference type="Proteomes" id="UP001190700"/>
    </source>
</evidence>
<dbReference type="Proteomes" id="UP001190700">
    <property type="component" value="Unassembled WGS sequence"/>
</dbReference>
<dbReference type="EMBL" id="LGRX02000905">
    <property type="protein sequence ID" value="KAK3287324.1"/>
    <property type="molecule type" value="Genomic_DNA"/>
</dbReference>
<gene>
    <name evidence="1" type="ORF">CYMTET_5160</name>
</gene>
<evidence type="ECO:0000313" key="1">
    <source>
        <dbReference type="EMBL" id="KAK3287324.1"/>
    </source>
</evidence>
<sequence length="531" mass="61256">MQNDSNERQRGSPQPILDKYYTRLYSIDLPRAPSRAHSLLPPRPNTTEPVMKLPIIRPPPNPSNKLVVPREVKAHLQAVKHDRAFQKAFYGRLESYETEKMNARKQNKNIIRENVAAAKTCTSAERLVKFQQAIAVLDDRTQAAKCTKHERARIEGSAKEEVWAKKMRRAQDLEEAVLVERQQRREALLALSLVAAASRMFRIKDRVQKSVKLRCMRGKLWRGVSKVVDDPENGRNRAATEIQRVIKTLLLNSRWERRVEAVKSIADFMYAFEKQGTMKRSISQLIKKIRFAQEYIRRWITMQRTRRQQMMDQWDAWEYQRKRKIDKSLAGHRGKVVSNESKYSYAYNVPPEVKQGIIADKLREKRLAYLQSLSQWKEAMEIHHQKWEMQKSILNARAVITGITEAASGNAMQLFKNDQAPNKGKPPQYESGFTAAEIKSIAISFQHAQKLKEDEAQENDEIAARLFQQSTTPGGRRTSSVDVVRTEPQHQVVLTEPQHQVVSVKAVNLAGHVSESNAAHFSDGYRRHKHQ</sequence>
<accession>A0AAE0GZX2</accession>
<name>A0AAE0GZX2_9CHLO</name>
<dbReference type="AlphaFoldDB" id="A0AAE0GZX2"/>
<reference evidence="1 2" key="1">
    <citation type="journal article" date="2015" name="Genome Biol. Evol.">
        <title>Comparative Genomics of a Bacterivorous Green Alga Reveals Evolutionary Causalities and Consequences of Phago-Mixotrophic Mode of Nutrition.</title>
        <authorList>
            <person name="Burns J.A."/>
            <person name="Paasch A."/>
            <person name="Narechania A."/>
            <person name="Kim E."/>
        </authorList>
    </citation>
    <scope>NUCLEOTIDE SEQUENCE [LARGE SCALE GENOMIC DNA]</scope>
    <source>
        <strain evidence="1 2">PLY_AMNH</strain>
    </source>
</reference>
<protein>
    <submittedName>
        <fullName evidence="1">Uncharacterized protein</fullName>
    </submittedName>
</protein>
<keyword evidence="2" id="KW-1185">Reference proteome</keyword>
<proteinExistence type="predicted"/>
<comment type="caution">
    <text evidence="1">The sequence shown here is derived from an EMBL/GenBank/DDBJ whole genome shotgun (WGS) entry which is preliminary data.</text>
</comment>
<organism evidence="1 2">
    <name type="scientific">Cymbomonas tetramitiformis</name>
    <dbReference type="NCBI Taxonomy" id="36881"/>
    <lineage>
        <taxon>Eukaryota</taxon>
        <taxon>Viridiplantae</taxon>
        <taxon>Chlorophyta</taxon>
        <taxon>Pyramimonadophyceae</taxon>
        <taxon>Pyramimonadales</taxon>
        <taxon>Pyramimonadaceae</taxon>
        <taxon>Cymbomonas</taxon>
    </lineage>
</organism>